<feature type="coiled-coil region" evidence="1">
    <location>
        <begin position="1013"/>
        <end position="1150"/>
    </location>
</feature>
<evidence type="ECO:0000256" key="2">
    <source>
        <dbReference type="SAM" id="MobiDB-lite"/>
    </source>
</evidence>
<feature type="region of interest" description="Disordered" evidence="2">
    <location>
        <begin position="425"/>
        <end position="474"/>
    </location>
</feature>
<dbReference type="GO" id="GO:0005929">
    <property type="term" value="C:cilium"/>
    <property type="evidence" value="ECO:0007669"/>
    <property type="project" value="GOC"/>
</dbReference>
<sequence length="1364" mass="154048">MSQSDRDFSKCRKSDMKEGDGSDLSLSGSQVSLVSRPRSVMGKASSRALSVSGPRIRRPLSAVPAVSFTDVPRDKRRPYSADGQLLPSSYQKRNKLSTCFSMSADAMGFAQQDIETDGDIEFSSSTLVSSQLSDQLGGAWMELEMRGFYLRHSHPSHHPSSSTDNGSDLLCSSEVSEDQTRSEKSLGERIQAMARNHVNHDPDLCVHTNPPHDRSGKEFKNKLENACKEEDPKRMSTEELHNRMVESGLLSSSIYSLAPMYRKSDPKNENSTSYGALIPATPTQSKEADAQKKSENEFCGSSTVSEVEPAASEFWNQHRAFYQSISKSTCGIDQISFPKEHDVDSMEGDSSYSNNGLESHRKKKQPSHSTTVHRKCEDDNLIQWPIDDLAPVRFQQWVTDNGKGGSPNSNESSATSSFYCGTRVSQPHTDKSALNKDCTVEEVSTDSEYSKPQPLSYEAEKGPSNPGSNSNQAQCLSETVVSSRVKNDGGLPVTNDCFVKNSDTNLTDLCVAEPNKFDSNYSYDHGGSEALVDEVSIGRPCLRQEGKCTKRNLLAFKENLPDKKACNTPKSGGRKSLNSLSSDVKKEQQLHQGARRRTDTMGHGSNRKCGKNPVNSSRSFCPPKEESLPGEMQTELLSWMAMCSDNLLDHKDAVDDHSSNEPLLSTSASQDKDSPYNEIMTILRVLEEKEDEGSLLRILNKNTDLRIGEDTTCQEVGSSVPPANTLVVETTDLEILRSSSSHTLKTGDVTDKSGSEAIPLEQNEVKPMCSATSKPTCPPCANGGSASTSQSSAQGELRDLLTFLDAVDQSCSAVLQPRSPPSPRPSPRVIGGSGDSHGLEELLVMGRSDLAQEIISLRLALEDRDATIKLLKVALREQKDSQARQNAAHTAELDNRIRQVKAECEAVIKRHQKFIDQRCESLIQDAKESEEKHTKACRMIEEKHKVEMQRVKDITAATEKLKRERWVENKTQKIKELTVRGLEPELSRLTSQHEQEMSALRTLHAQELEQMEARAARRASQQMEALREQLVQEKEDALTREREMLRQRIEKQQLLYEEEGAEQRRRLVAEVRREQDRLATLEARLEAQLEERKRGLEREAEQERDRMRRDYADKLNEMHRKQQNETLQYREELKAEKESWVEAYQQQQKQILTQTTNEIREQLRRERDREIEVVIERLESEATISREEREKALENRLRRVREQLTSELRDVESALNSLKEKHAELRSQLQEKDDKLVGSEALNHSLRTQLFETRKIADQLSAERADLKQTLQCELSNEMDCLRQQMAQQHARHQQQLQVLSEQSERERQTHQQELQQLFDRVKLAIAKKEEVVKVAKAKQKAAEEQNSHLQALLEHRRKESLLS</sequence>
<reference evidence="3" key="1">
    <citation type="submission" date="2022-12" db="EMBL/GenBank/DDBJ databases">
        <title>Chromosome-level genome assembly of the bean flower thrips Megalurothrips usitatus.</title>
        <authorList>
            <person name="Ma L."/>
            <person name="Liu Q."/>
            <person name="Li H."/>
            <person name="Cai W."/>
        </authorList>
    </citation>
    <scope>NUCLEOTIDE SEQUENCE</scope>
    <source>
        <strain evidence="3">Cailab_2022a</strain>
    </source>
</reference>
<feature type="region of interest" description="Disordered" evidence="2">
    <location>
        <begin position="652"/>
        <end position="672"/>
    </location>
</feature>
<feature type="region of interest" description="Disordered" evidence="2">
    <location>
        <begin position="1"/>
        <end position="86"/>
    </location>
</feature>
<keyword evidence="1" id="KW-0175">Coiled coil</keyword>
<feature type="region of interest" description="Disordered" evidence="2">
    <location>
        <begin position="1339"/>
        <end position="1364"/>
    </location>
</feature>
<feature type="region of interest" description="Disordered" evidence="2">
    <location>
        <begin position="813"/>
        <end position="833"/>
    </location>
</feature>
<dbReference type="Proteomes" id="UP001075354">
    <property type="component" value="Chromosome 12"/>
</dbReference>
<evidence type="ECO:0000256" key="1">
    <source>
        <dbReference type="SAM" id="Coils"/>
    </source>
</evidence>
<dbReference type="PANTHER" id="PTHR31540">
    <property type="entry name" value="CENTROSOMAL PROTEIN OF 131 KDA"/>
    <property type="match status" value="1"/>
</dbReference>
<dbReference type="InterPro" id="IPR030465">
    <property type="entry name" value="CEP131"/>
</dbReference>
<accession>A0AAV7XE87</accession>
<comment type="caution">
    <text evidence="3">The sequence shown here is derived from an EMBL/GenBank/DDBJ whole genome shotgun (WGS) entry which is preliminary data.</text>
</comment>
<organism evidence="3 4">
    <name type="scientific">Megalurothrips usitatus</name>
    <name type="common">bean blossom thrips</name>
    <dbReference type="NCBI Taxonomy" id="439358"/>
    <lineage>
        <taxon>Eukaryota</taxon>
        <taxon>Metazoa</taxon>
        <taxon>Ecdysozoa</taxon>
        <taxon>Arthropoda</taxon>
        <taxon>Hexapoda</taxon>
        <taxon>Insecta</taxon>
        <taxon>Pterygota</taxon>
        <taxon>Neoptera</taxon>
        <taxon>Paraneoptera</taxon>
        <taxon>Thysanoptera</taxon>
        <taxon>Terebrantia</taxon>
        <taxon>Thripoidea</taxon>
        <taxon>Thripidae</taxon>
        <taxon>Megalurothrips</taxon>
    </lineage>
</organism>
<feature type="region of interest" description="Disordered" evidence="2">
    <location>
        <begin position="339"/>
        <end position="378"/>
    </location>
</feature>
<proteinExistence type="predicted"/>
<feature type="compositionally biased region" description="Basic and acidic residues" evidence="2">
    <location>
        <begin position="286"/>
        <end position="296"/>
    </location>
</feature>
<feature type="compositionally biased region" description="Low complexity" evidence="2">
    <location>
        <begin position="22"/>
        <end position="35"/>
    </location>
</feature>
<name>A0AAV7XE87_9NEOP</name>
<protein>
    <recommendedName>
        <fullName evidence="5">Centrosomal protein of 131 kDa</fullName>
    </recommendedName>
</protein>
<feature type="compositionally biased region" description="Polar residues" evidence="2">
    <location>
        <begin position="465"/>
        <end position="474"/>
    </location>
</feature>
<keyword evidence="4" id="KW-1185">Reference proteome</keyword>
<evidence type="ECO:0000313" key="4">
    <source>
        <dbReference type="Proteomes" id="UP001075354"/>
    </source>
</evidence>
<feature type="region of interest" description="Disordered" evidence="2">
    <location>
        <begin position="264"/>
        <end position="297"/>
    </location>
</feature>
<feature type="region of interest" description="Disordered" evidence="2">
    <location>
        <begin position="565"/>
        <end position="628"/>
    </location>
</feature>
<feature type="compositionally biased region" description="Basic and acidic residues" evidence="2">
    <location>
        <begin position="1"/>
        <end position="20"/>
    </location>
</feature>
<feature type="compositionally biased region" description="Basic and acidic residues" evidence="2">
    <location>
        <begin position="1354"/>
        <end position="1364"/>
    </location>
</feature>
<feature type="compositionally biased region" description="Polar residues" evidence="2">
    <location>
        <begin position="348"/>
        <end position="357"/>
    </location>
</feature>
<feature type="region of interest" description="Disordered" evidence="2">
    <location>
        <begin position="153"/>
        <end position="186"/>
    </location>
</feature>
<feature type="region of interest" description="Disordered" evidence="2">
    <location>
        <begin position="398"/>
        <end position="417"/>
    </location>
</feature>
<feature type="region of interest" description="Disordered" evidence="2">
    <location>
        <begin position="1293"/>
        <end position="1312"/>
    </location>
</feature>
<evidence type="ECO:0008006" key="5">
    <source>
        <dbReference type="Google" id="ProtNLM"/>
    </source>
</evidence>
<dbReference type="EMBL" id="JAPTSV010000012">
    <property type="protein sequence ID" value="KAJ1522119.1"/>
    <property type="molecule type" value="Genomic_DNA"/>
</dbReference>
<feature type="compositionally biased region" description="Low complexity" evidence="2">
    <location>
        <begin position="1293"/>
        <end position="1302"/>
    </location>
</feature>
<dbReference type="PANTHER" id="PTHR31540:SF1">
    <property type="entry name" value="CENTROSOMAL PROTEIN OF 131 KDA"/>
    <property type="match status" value="1"/>
</dbReference>
<dbReference type="GO" id="GO:0034451">
    <property type="term" value="C:centriolar satellite"/>
    <property type="evidence" value="ECO:0007669"/>
    <property type="project" value="TreeGrafter"/>
</dbReference>
<dbReference type="GO" id="GO:0035735">
    <property type="term" value="P:intraciliary transport involved in cilium assembly"/>
    <property type="evidence" value="ECO:0007669"/>
    <property type="project" value="InterPro"/>
</dbReference>
<gene>
    <name evidence="3" type="ORF">ONE63_002430</name>
</gene>
<dbReference type="GO" id="GO:0010824">
    <property type="term" value="P:regulation of centrosome duplication"/>
    <property type="evidence" value="ECO:0007669"/>
    <property type="project" value="TreeGrafter"/>
</dbReference>
<evidence type="ECO:0000313" key="3">
    <source>
        <dbReference type="EMBL" id="KAJ1522119.1"/>
    </source>
</evidence>
<feature type="compositionally biased region" description="Polar residues" evidence="2">
    <location>
        <begin position="660"/>
        <end position="669"/>
    </location>
</feature>
<feature type="compositionally biased region" description="Low complexity" evidence="2">
    <location>
        <begin position="406"/>
        <end position="417"/>
    </location>
</feature>